<organism evidence="5">
    <name type="scientific">Acidicaldus sp</name>
    <dbReference type="NCBI Taxonomy" id="1872105"/>
    <lineage>
        <taxon>Bacteria</taxon>
        <taxon>Pseudomonadati</taxon>
        <taxon>Pseudomonadota</taxon>
        <taxon>Alphaproteobacteria</taxon>
        <taxon>Acetobacterales</taxon>
        <taxon>Acetobacteraceae</taxon>
        <taxon>Acidicaldus</taxon>
    </lineage>
</organism>
<comment type="similarity">
    <text evidence="1">Belongs to the leucine-binding protein family.</text>
</comment>
<name>A0A8J4HAP2_9PROT</name>
<keyword evidence="3" id="KW-0813">Transport</keyword>
<proteinExistence type="inferred from homology"/>
<comment type="caution">
    <text evidence="5">The sequence shown here is derived from an EMBL/GenBank/DDBJ whole genome shotgun (WGS) entry which is preliminary data.</text>
</comment>
<dbReference type="CDD" id="cd06327">
    <property type="entry name" value="PBP1_SBP-like"/>
    <property type="match status" value="1"/>
</dbReference>
<evidence type="ECO:0000256" key="2">
    <source>
        <dbReference type="ARBA" id="ARBA00022729"/>
    </source>
</evidence>
<keyword evidence="2" id="KW-0732">Signal</keyword>
<keyword evidence="3" id="KW-0029">Amino-acid transport</keyword>
<dbReference type="GO" id="GO:0006865">
    <property type="term" value="P:amino acid transport"/>
    <property type="evidence" value="ECO:0007669"/>
    <property type="project" value="UniProtKB-KW"/>
</dbReference>
<evidence type="ECO:0000256" key="1">
    <source>
        <dbReference type="ARBA" id="ARBA00010062"/>
    </source>
</evidence>
<evidence type="ECO:0000259" key="4">
    <source>
        <dbReference type="Pfam" id="PF13458"/>
    </source>
</evidence>
<dbReference type="AlphaFoldDB" id="A0A8J4HAP2"/>
<protein>
    <submittedName>
        <fullName evidence="5">ABC transporter substrate-binding protein</fullName>
    </submittedName>
</protein>
<dbReference type="PANTHER" id="PTHR30483:SF6">
    <property type="entry name" value="PERIPLASMIC BINDING PROTEIN OF ABC TRANSPORTER FOR NATURAL AMINO ACIDS"/>
    <property type="match status" value="1"/>
</dbReference>
<dbReference type="Pfam" id="PF13458">
    <property type="entry name" value="Peripla_BP_6"/>
    <property type="match status" value="1"/>
</dbReference>
<dbReference type="PANTHER" id="PTHR30483">
    <property type="entry name" value="LEUCINE-SPECIFIC-BINDING PROTEIN"/>
    <property type="match status" value="1"/>
</dbReference>
<dbReference type="InterPro" id="IPR051010">
    <property type="entry name" value="BCAA_transport"/>
</dbReference>
<dbReference type="SUPFAM" id="SSF53822">
    <property type="entry name" value="Periplasmic binding protein-like I"/>
    <property type="match status" value="1"/>
</dbReference>
<dbReference type="InterPro" id="IPR028082">
    <property type="entry name" value="Peripla_BP_I"/>
</dbReference>
<dbReference type="InterPro" id="IPR028081">
    <property type="entry name" value="Leu-bd"/>
</dbReference>
<accession>A0A8J4HAP2</accession>
<feature type="domain" description="Leucine-binding protein" evidence="4">
    <location>
        <begin position="19"/>
        <end position="357"/>
    </location>
</feature>
<sequence>MAGALASPWIGGARAAANPIRLGVLVDMSSWGRDTGGPGSVVAAQMAAEEMGGAIGGRPVEFVSGDHRMNPDLGIQIARDWVDNHGVLGIVDVPNSALGLAISGFAKQKNILALLSGPGASAITNQACNANTVQFTYDTYALAHVTGAALVAEGAKTWFFITADYSFGQQLEADATAFINKAGGKVLGHALHPTGASDFSAALLAAQASKADVVAFANAAQDTNNAVKQAAEFGIGQHLNGQRLAALLMFITYIPALGLQAAQGIMLTTASYWNMNDETRAWSERFFARTNVMPTMEHTGTYGVVLHYLKAVAKVGTDPQAVMAEMRATPINDVFVKNGYLRIDGRVIRDMYLARIKSPVESKGPWDYYDIVRTVKGEDAFRPLADSSCPLVKKGA</sequence>
<evidence type="ECO:0000256" key="3">
    <source>
        <dbReference type="ARBA" id="ARBA00022970"/>
    </source>
</evidence>
<dbReference type="EMBL" id="DTQM01000079">
    <property type="protein sequence ID" value="HGC42391.1"/>
    <property type="molecule type" value="Genomic_DNA"/>
</dbReference>
<gene>
    <name evidence="5" type="ORF">ENY07_04080</name>
</gene>
<reference evidence="5" key="1">
    <citation type="journal article" date="2020" name="mSystems">
        <title>Genome- and Community-Level Interaction Insights into Carbon Utilization and Element Cycling Functions of Hydrothermarchaeota in Hydrothermal Sediment.</title>
        <authorList>
            <person name="Zhou Z."/>
            <person name="Liu Y."/>
            <person name="Xu W."/>
            <person name="Pan J."/>
            <person name="Luo Z.H."/>
            <person name="Li M."/>
        </authorList>
    </citation>
    <scope>NUCLEOTIDE SEQUENCE</scope>
    <source>
        <strain evidence="5">SpSt-997</strain>
    </source>
</reference>
<dbReference type="Gene3D" id="3.40.50.2300">
    <property type="match status" value="2"/>
</dbReference>
<evidence type="ECO:0000313" key="5">
    <source>
        <dbReference type="EMBL" id="HGC42391.1"/>
    </source>
</evidence>